<dbReference type="InterPro" id="IPR001425">
    <property type="entry name" value="Arc/bac/fun_rhodopsins"/>
</dbReference>
<feature type="transmembrane region" description="Helical" evidence="6">
    <location>
        <begin position="144"/>
        <end position="164"/>
    </location>
</feature>
<dbReference type="Pfam" id="PF01036">
    <property type="entry name" value="Bac_rhodopsin"/>
    <property type="match status" value="1"/>
</dbReference>
<organism evidence="7">
    <name type="scientific">viral metagenome</name>
    <dbReference type="NCBI Taxonomy" id="1070528"/>
    <lineage>
        <taxon>unclassified sequences</taxon>
        <taxon>metagenomes</taxon>
        <taxon>organismal metagenomes</taxon>
    </lineage>
</organism>
<evidence type="ECO:0000256" key="1">
    <source>
        <dbReference type="ARBA" id="ARBA00004141"/>
    </source>
</evidence>
<sequence length="229" mass="27018">MDTKYLLEYSVYASLIIQVITALANIWVLQYKTPKSVNLIRELIYAELGVQLIEVIFYIWLAYNFFKIKNITPARYYDWMFTTPTMLITLICYFVFLKYKDQFKDTSTLKVVDIMKKEYIPLLIICGLNALMLLMGYLGEIGKLPINTSVFIGKIVFLVYFYILYKYYVQGVKETYILFSIFMTIWSFYGAAALLPYDWKNISLNILDLFSKNFFGVFLTVILYQSIHH</sequence>
<dbReference type="SUPFAM" id="SSF81321">
    <property type="entry name" value="Family A G protein-coupled receptor-like"/>
    <property type="match status" value="1"/>
</dbReference>
<dbReference type="AlphaFoldDB" id="A0A6C0INZ6"/>
<evidence type="ECO:0000256" key="3">
    <source>
        <dbReference type="ARBA" id="ARBA00022692"/>
    </source>
</evidence>
<reference evidence="7" key="1">
    <citation type="journal article" date="2020" name="Nature">
        <title>Giant virus diversity and host interactions through global metagenomics.</title>
        <authorList>
            <person name="Schulz F."/>
            <person name="Roux S."/>
            <person name="Paez-Espino D."/>
            <person name="Jungbluth S."/>
            <person name="Walsh D.A."/>
            <person name="Denef V.J."/>
            <person name="McMahon K.D."/>
            <person name="Konstantinidis K.T."/>
            <person name="Eloe-Fadrosh E.A."/>
            <person name="Kyrpides N.C."/>
            <person name="Woyke T."/>
        </authorList>
    </citation>
    <scope>NUCLEOTIDE SEQUENCE</scope>
    <source>
        <strain evidence="7">GVMAG-M-3300024252-29</strain>
    </source>
</reference>
<protein>
    <submittedName>
        <fullName evidence="7">Uncharacterized protein</fullName>
    </submittedName>
</protein>
<dbReference type="Gene3D" id="1.20.1070.10">
    <property type="entry name" value="Rhodopsin 7-helix transmembrane proteins"/>
    <property type="match status" value="1"/>
</dbReference>
<feature type="transmembrane region" description="Helical" evidence="6">
    <location>
        <begin position="81"/>
        <end position="99"/>
    </location>
</feature>
<proteinExistence type="inferred from homology"/>
<feature type="transmembrane region" description="Helical" evidence="6">
    <location>
        <begin position="12"/>
        <end position="31"/>
    </location>
</feature>
<feature type="transmembrane region" description="Helical" evidence="6">
    <location>
        <begin position="43"/>
        <end position="61"/>
    </location>
</feature>
<evidence type="ECO:0000256" key="6">
    <source>
        <dbReference type="SAM" id="Phobius"/>
    </source>
</evidence>
<keyword evidence="3 6" id="KW-0812">Transmembrane</keyword>
<evidence type="ECO:0000256" key="2">
    <source>
        <dbReference type="ARBA" id="ARBA00008130"/>
    </source>
</evidence>
<name>A0A6C0INZ6_9ZZZZ</name>
<keyword evidence="4 6" id="KW-1133">Transmembrane helix</keyword>
<feature type="transmembrane region" description="Helical" evidence="6">
    <location>
        <begin position="119"/>
        <end position="138"/>
    </location>
</feature>
<feature type="transmembrane region" description="Helical" evidence="6">
    <location>
        <begin position="176"/>
        <end position="197"/>
    </location>
</feature>
<keyword evidence="5 6" id="KW-0472">Membrane</keyword>
<comment type="similarity">
    <text evidence="2">Belongs to the archaeal/bacterial/fungal opsin family.</text>
</comment>
<evidence type="ECO:0000256" key="5">
    <source>
        <dbReference type="ARBA" id="ARBA00023136"/>
    </source>
</evidence>
<feature type="transmembrane region" description="Helical" evidence="6">
    <location>
        <begin position="209"/>
        <end position="227"/>
    </location>
</feature>
<dbReference type="EMBL" id="MN740209">
    <property type="protein sequence ID" value="QHT93617.1"/>
    <property type="molecule type" value="Genomic_DNA"/>
</dbReference>
<accession>A0A6C0INZ6</accession>
<comment type="subcellular location">
    <subcellularLocation>
        <location evidence="1">Membrane</location>
        <topology evidence="1">Multi-pass membrane protein</topology>
    </subcellularLocation>
</comment>
<dbReference type="GO" id="GO:0016020">
    <property type="term" value="C:membrane"/>
    <property type="evidence" value="ECO:0007669"/>
    <property type="project" value="UniProtKB-SubCell"/>
</dbReference>
<evidence type="ECO:0000313" key="7">
    <source>
        <dbReference type="EMBL" id="QHT93617.1"/>
    </source>
</evidence>
<evidence type="ECO:0000256" key="4">
    <source>
        <dbReference type="ARBA" id="ARBA00022989"/>
    </source>
</evidence>